<evidence type="ECO:0000313" key="1">
    <source>
        <dbReference type="EMBL" id="MCQ4167746.1"/>
    </source>
</evidence>
<dbReference type="EMBL" id="JANFQO010000068">
    <property type="protein sequence ID" value="MCQ4167746.1"/>
    <property type="molecule type" value="Genomic_DNA"/>
</dbReference>
<keyword evidence="2" id="KW-1185">Reference proteome</keyword>
<protein>
    <submittedName>
        <fullName evidence="1">Uncharacterized protein</fullName>
    </submittedName>
</protein>
<comment type="caution">
    <text evidence="1">The sequence shown here is derived from an EMBL/GenBank/DDBJ whole genome shotgun (WGS) entry which is preliminary data.</text>
</comment>
<evidence type="ECO:0000313" key="2">
    <source>
        <dbReference type="Proteomes" id="UP001165498"/>
    </source>
</evidence>
<reference evidence="1" key="1">
    <citation type="submission" date="2022-07" db="EMBL/GenBank/DDBJ databases">
        <title>Tahibacter sp., a new gammaproteobacterium isolated from the silt sample collected at pig farm.</title>
        <authorList>
            <person name="Chen H."/>
        </authorList>
    </citation>
    <scope>NUCLEOTIDE SEQUENCE</scope>
    <source>
        <strain evidence="1">P2K</strain>
    </source>
</reference>
<organism evidence="1 2">
    <name type="scientific">Tahibacter harae</name>
    <dbReference type="NCBI Taxonomy" id="2963937"/>
    <lineage>
        <taxon>Bacteria</taxon>
        <taxon>Pseudomonadati</taxon>
        <taxon>Pseudomonadota</taxon>
        <taxon>Gammaproteobacteria</taxon>
        <taxon>Lysobacterales</taxon>
        <taxon>Rhodanobacteraceae</taxon>
        <taxon>Tahibacter</taxon>
    </lineage>
</organism>
<proteinExistence type="predicted"/>
<dbReference type="Proteomes" id="UP001165498">
    <property type="component" value="Unassembled WGS sequence"/>
</dbReference>
<name>A0ABT1QZP1_9GAMM</name>
<accession>A0ABT1QZP1</accession>
<dbReference type="RefSeq" id="WP_255916923.1">
    <property type="nucleotide sequence ID" value="NZ_JANFQO010000068.1"/>
</dbReference>
<sequence>MDFEFRSKVAEYFRSLADEDLARFFYEAMRARNEYRKHEDGEFWNDVYVIGITSHMSGEPAETYILAAAVDPDQPGLDDVKHLGANNSGECDTCKTPILTTSKVARCPVCESKVQCT</sequence>
<gene>
    <name evidence="1" type="ORF">NM961_23845</name>
</gene>